<dbReference type="Proteomes" id="UP000264820">
    <property type="component" value="Unplaced"/>
</dbReference>
<evidence type="ECO:0000313" key="2">
    <source>
        <dbReference type="Ensembl" id="ENSHCOP00000023503.1"/>
    </source>
</evidence>
<feature type="region of interest" description="Disordered" evidence="1">
    <location>
        <begin position="146"/>
        <end position="170"/>
    </location>
</feature>
<evidence type="ECO:0000256" key="1">
    <source>
        <dbReference type="SAM" id="MobiDB-lite"/>
    </source>
</evidence>
<feature type="compositionally biased region" description="Polar residues" evidence="1">
    <location>
        <begin position="43"/>
        <end position="52"/>
    </location>
</feature>
<dbReference type="InterPro" id="IPR028265">
    <property type="entry name" value="TTDN1/SICKLE"/>
</dbReference>
<reference evidence="2" key="2">
    <citation type="submission" date="2025-09" db="UniProtKB">
        <authorList>
            <consortium name="Ensembl"/>
        </authorList>
    </citation>
    <scope>IDENTIFICATION</scope>
</reference>
<feature type="region of interest" description="Disordered" evidence="1">
    <location>
        <begin position="1"/>
        <end position="72"/>
    </location>
</feature>
<name>A0A3Q2ZBH0_HIPCM</name>
<accession>A0A3Q2ZBH0</accession>
<sequence length="170" mass="18975">MDRTPTRSHWNEKFPSPPSGWARTPYRGAGHHGGVSARGYHTYSPNSPTYSPGFNRGHRGGSPGRYGAGGRGYTGSPAIFGSGGRNFGEKQRRGNSFGNVPVRYKTATWRLVSVVHQGFRRNQITTYTMYFSPSMLEDPWAALQPKHTETPPIHKQDHYHTTESSREVPD</sequence>
<dbReference type="Ensembl" id="ENSHCOT00000025874.1">
    <property type="protein sequence ID" value="ENSHCOP00000023503.1"/>
    <property type="gene ID" value="ENSHCOG00000012087.1"/>
</dbReference>
<keyword evidence="3" id="KW-1185">Reference proteome</keyword>
<proteinExistence type="predicted"/>
<feature type="compositionally biased region" description="Gly residues" evidence="1">
    <location>
        <begin position="60"/>
        <end position="72"/>
    </location>
</feature>
<feature type="compositionally biased region" description="Basic and acidic residues" evidence="1">
    <location>
        <begin position="1"/>
        <end position="12"/>
    </location>
</feature>
<dbReference type="AlphaFoldDB" id="A0A3Q2ZBH0"/>
<protein>
    <submittedName>
        <fullName evidence="2">Uncharacterized protein</fullName>
    </submittedName>
</protein>
<reference evidence="2" key="1">
    <citation type="submission" date="2025-08" db="UniProtKB">
        <authorList>
            <consortium name="Ensembl"/>
        </authorList>
    </citation>
    <scope>IDENTIFICATION</scope>
</reference>
<organism evidence="2 3">
    <name type="scientific">Hippocampus comes</name>
    <name type="common">Tiger tail seahorse</name>
    <dbReference type="NCBI Taxonomy" id="109280"/>
    <lineage>
        <taxon>Eukaryota</taxon>
        <taxon>Metazoa</taxon>
        <taxon>Chordata</taxon>
        <taxon>Craniata</taxon>
        <taxon>Vertebrata</taxon>
        <taxon>Euteleostomi</taxon>
        <taxon>Actinopterygii</taxon>
        <taxon>Neopterygii</taxon>
        <taxon>Teleostei</taxon>
        <taxon>Neoteleostei</taxon>
        <taxon>Acanthomorphata</taxon>
        <taxon>Syngnathiaria</taxon>
        <taxon>Syngnathiformes</taxon>
        <taxon>Syngnathoidei</taxon>
        <taxon>Syngnathidae</taxon>
        <taxon>Hippocampus</taxon>
    </lineage>
</organism>
<evidence type="ECO:0000313" key="3">
    <source>
        <dbReference type="Proteomes" id="UP000264820"/>
    </source>
</evidence>
<dbReference type="Pfam" id="PF15502">
    <property type="entry name" value="MPLKIP"/>
    <property type="match status" value="1"/>
</dbReference>